<dbReference type="STRING" id="930152.SAMN05216565_11293"/>
<dbReference type="InterPro" id="IPR014622">
    <property type="entry name" value="UCP036794_erythomycin"/>
</dbReference>
<keyword evidence="1" id="KW-1133">Transmembrane helix</keyword>
<dbReference type="CDD" id="cd14728">
    <property type="entry name" value="Ere-like"/>
    <property type="match status" value="1"/>
</dbReference>
<reference evidence="3" key="1">
    <citation type="submission" date="2016-10" db="EMBL/GenBank/DDBJ databases">
        <authorList>
            <person name="Varghese N."/>
            <person name="Submissions S."/>
        </authorList>
    </citation>
    <scope>NUCLEOTIDE SEQUENCE [LARGE SCALE GENOMIC DNA]</scope>
    <source>
        <strain evidence="3">IBRC-M10078</strain>
    </source>
</reference>
<dbReference type="Gene3D" id="3.30.1870.10">
    <property type="entry name" value="EreA-like, domain 2"/>
    <property type="match status" value="1"/>
</dbReference>
<dbReference type="SUPFAM" id="SSF159501">
    <property type="entry name" value="EreA/ChaN-like"/>
    <property type="match status" value="1"/>
</dbReference>
<dbReference type="Gene3D" id="3.40.1660.10">
    <property type="entry name" value="EreA-like (biosynthetic domain)"/>
    <property type="match status" value="1"/>
</dbReference>
<accession>A0A1H0WN04</accession>
<protein>
    <submittedName>
        <fullName evidence="2">Erythromycin esterase</fullName>
    </submittedName>
</protein>
<evidence type="ECO:0000256" key="1">
    <source>
        <dbReference type="SAM" id="Phobius"/>
    </source>
</evidence>
<dbReference type="InterPro" id="IPR052036">
    <property type="entry name" value="Hydrolase/PRTase-associated"/>
</dbReference>
<organism evidence="2 3">
    <name type="scientific">Litchfieldia salsa</name>
    <dbReference type="NCBI Taxonomy" id="930152"/>
    <lineage>
        <taxon>Bacteria</taxon>
        <taxon>Bacillati</taxon>
        <taxon>Bacillota</taxon>
        <taxon>Bacilli</taxon>
        <taxon>Bacillales</taxon>
        <taxon>Bacillaceae</taxon>
        <taxon>Litchfieldia</taxon>
    </lineage>
</organism>
<evidence type="ECO:0000313" key="3">
    <source>
        <dbReference type="Proteomes" id="UP000199159"/>
    </source>
</evidence>
<dbReference type="PANTHER" id="PTHR31299">
    <property type="entry name" value="ESTERASE, PUTATIVE (AFU_ORTHOLOGUE AFUA_1G05850)-RELATED"/>
    <property type="match status" value="1"/>
</dbReference>
<dbReference type="GO" id="GO:0046677">
    <property type="term" value="P:response to antibiotic"/>
    <property type="evidence" value="ECO:0007669"/>
    <property type="project" value="InterPro"/>
</dbReference>
<proteinExistence type="predicted"/>
<dbReference type="EMBL" id="FNJU01000012">
    <property type="protein sequence ID" value="SDP92008.1"/>
    <property type="molecule type" value="Genomic_DNA"/>
</dbReference>
<keyword evidence="3" id="KW-1185">Reference proteome</keyword>
<dbReference type="Proteomes" id="UP000199159">
    <property type="component" value="Unassembled WGS sequence"/>
</dbReference>
<dbReference type="Pfam" id="PF05139">
    <property type="entry name" value="Erythro_esteras"/>
    <property type="match status" value="1"/>
</dbReference>
<name>A0A1H0WN04_9BACI</name>
<evidence type="ECO:0000313" key="2">
    <source>
        <dbReference type="EMBL" id="SDP92008.1"/>
    </source>
</evidence>
<dbReference type="AlphaFoldDB" id="A0A1H0WN04"/>
<feature type="transmembrane region" description="Helical" evidence="1">
    <location>
        <begin position="35"/>
        <end position="53"/>
    </location>
</feature>
<gene>
    <name evidence="2" type="ORF">SAMN05216565_11293</name>
</gene>
<dbReference type="InterPro" id="IPR007815">
    <property type="entry name" value="Emycin_Estase"/>
</dbReference>
<dbReference type="PANTHER" id="PTHR31299:SF0">
    <property type="entry name" value="ESTERASE, PUTATIVE (AFU_ORTHOLOGUE AFUA_1G05850)-RELATED"/>
    <property type="match status" value="1"/>
</dbReference>
<dbReference type="PIRSF" id="PIRSF036794">
    <property type="entry name" value="UCP_erythr_ester"/>
    <property type="match status" value="1"/>
</dbReference>
<keyword evidence="1" id="KW-0472">Membrane</keyword>
<sequence>MVLKFSVINRNLESLSTYSVLPLKGFRAFARGIRFFYAFVSVTLEILQLFMWLKGDLYVEKLISDIKENAIRFNGDEDLQHIVDAVGNKQYVLLGEASHGTSEFYTIRAQLSKMLIEQKGFKVIAVEGDWPSCFQVNSYIKGYHQDSSSEQVLLNGFNRWPTWMWANEEITQLVNWLKEYNEKRDSKVGFYGIDVYSLWESMEEIVTYLEQTNSPDVEVAKKAFSCFEPFNRREENYGVSASFLSQDCIDEVINLLTTVRRNKHQYSSEEEADLSLDINSLVTANAERYYRAMVQDDTESWNVRDYHMSDVIEKLVEYHGRDTKVIVWEHNTHIGDARYTDMKGEGLTNVGQIVRERYGEENVYAVGFGTHHGSVIAARRWGDEPQVMNVPNGERNSWEDLLHRAGAFDKILLFQEDNKELFSSTLGHRAIGVVYNPEYEHLGNYVPSIVSSRYDAFIFVNRSHALVPLKIQMLV</sequence>
<keyword evidence="1" id="KW-0812">Transmembrane</keyword>